<dbReference type="Pfam" id="PF10545">
    <property type="entry name" value="MADF_DNA_bdg"/>
    <property type="match status" value="1"/>
</dbReference>
<evidence type="ECO:0000313" key="2">
    <source>
        <dbReference type="EMBL" id="CAI6354919.1"/>
    </source>
</evidence>
<accession>A0AAV0WG54</accession>
<dbReference type="PANTHER" id="PTHR21505:SF8">
    <property type="entry name" value="DPT-YFP REPRESSOR BY OVEREXPRESSION, ISOFORM D-RELATED"/>
    <property type="match status" value="1"/>
</dbReference>
<dbReference type="Proteomes" id="UP001160148">
    <property type="component" value="Unassembled WGS sequence"/>
</dbReference>
<evidence type="ECO:0000259" key="1">
    <source>
        <dbReference type="PROSITE" id="PS51029"/>
    </source>
</evidence>
<organism evidence="2 3">
    <name type="scientific">Macrosiphum euphorbiae</name>
    <name type="common">potato aphid</name>
    <dbReference type="NCBI Taxonomy" id="13131"/>
    <lineage>
        <taxon>Eukaryota</taxon>
        <taxon>Metazoa</taxon>
        <taxon>Ecdysozoa</taxon>
        <taxon>Arthropoda</taxon>
        <taxon>Hexapoda</taxon>
        <taxon>Insecta</taxon>
        <taxon>Pterygota</taxon>
        <taxon>Neoptera</taxon>
        <taxon>Paraneoptera</taxon>
        <taxon>Hemiptera</taxon>
        <taxon>Sternorrhyncha</taxon>
        <taxon>Aphidomorpha</taxon>
        <taxon>Aphidoidea</taxon>
        <taxon>Aphididae</taxon>
        <taxon>Macrosiphini</taxon>
        <taxon>Macrosiphum</taxon>
    </lineage>
</organism>
<sequence length="130" mass="15699">MVTTKDIEFWREFINLYRELPAVWKIKSDDYKNRDLKSQCYVKLTDKLKEHQPTADINCTKRKINTLRSNFRRELKKQINSRKSGAGADDMYEPTVWYFNDLEFLRDQECQDIGRSSIEEDMTNFVSFFY</sequence>
<keyword evidence="3" id="KW-1185">Reference proteome</keyword>
<dbReference type="PANTHER" id="PTHR21505">
    <property type="entry name" value="MADF DOMAIN-CONTAINING PROTEIN-RELATED"/>
    <property type="match status" value="1"/>
</dbReference>
<dbReference type="PROSITE" id="PS51029">
    <property type="entry name" value="MADF"/>
    <property type="match status" value="1"/>
</dbReference>
<evidence type="ECO:0000313" key="3">
    <source>
        <dbReference type="Proteomes" id="UP001160148"/>
    </source>
</evidence>
<dbReference type="SMART" id="SM00595">
    <property type="entry name" value="MADF"/>
    <property type="match status" value="1"/>
</dbReference>
<protein>
    <recommendedName>
        <fullName evidence="1">MADF domain-containing protein</fullName>
    </recommendedName>
</protein>
<dbReference type="EMBL" id="CARXXK010000002">
    <property type="protein sequence ID" value="CAI6354919.1"/>
    <property type="molecule type" value="Genomic_DNA"/>
</dbReference>
<feature type="domain" description="MADF" evidence="1">
    <location>
        <begin position="12"/>
        <end position="110"/>
    </location>
</feature>
<proteinExistence type="predicted"/>
<dbReference type="AlphaFoldDB" id="A0AAV0WG54"/>
<name>A0AAV0WG54_9HEMI</name>
<reference evidence="2 3" key="1">
    <citation type="submission" date="2023-01" db="EMBL/GenBank/DDBJ databases">
        <authorList>
            <person name="Whitehead M."/>
        </authorList>
    </citation>
    <scope>NUCLEOTIDE SEQUENCE [LARGE SCALE GENOMIC DNA]</scope>
</reference>
<gene>
    <name evidence="2" type="ORF">MEUPH1_LOCUS10841</name>
</gene>
<comment type="caution">
    <text evidence="2">The sequence shown here is derived from an EMBL/GenBank/DDBJ whole genome shotgun (WGS) entry which is preliminary data.</text>
</comment>
<dbReference type="InterPro" id="IPR006578">
    <property type="entry name" value="MADF-dom"/>
</dbReference>